<evidence type="ECO:0000256" key="1">
    <source>
        <dbReference type="ARBA" id="ARBA00001946"/>
    </source>
</evidence>
<evidence type="ECO:0000259" key="9">
    <source>
        <dbReference type="Pfam" id="PF02878"/>
    </source>
</evidence>
<dbReference type="PANTHER" id="PTHR45745:SF1">
    <property type="entry name" value="PHOSPHOGLUCOMUTASE 2B-RELATED"/>
    <property type="match status" value="1"/>
</dbReference>
<keyword evidence="3" id="KW-0597">Phosphoprotein</keyword>
<dbReference type="EC" id="5.4.2.2" evidence="12"/>
<accession>A0ABV8XR45</accession>
<feature type="domain" description="Alpha-D-phosphohexomutase alpha/beta/alpha" evidence="11">
    <location>
        <begin position="318"/>
        <end position="437"/>
    </location>
</feature>
<evidence type="ECO:0000256" key="3">
    <source>
        <dbReference type="ARBA" id="ARBA00022553"/>
    </source>
</evidence>
<reference evidence="13" key="1">
    <citation type="journal article" date="2019" name="Int. J. Syst. Evol. Microbiol.">
        <title>The Global Catalogue of Microorganisms (GCM) 10K type strain sequencing project: providing services to taxonomists for standard genome sequencing and annotation.</title>
        <authorList>
            <consortium name="The Broad Institute Genomics Platform"/>
            <consortium name="The Broad Institute Genome Sequencing Center for Infectious Disease"/>
            <person name="Wu L."/>
            <person name="Ma J."/>
        </authorList>
    </citation>
    <scope>NUCLEOTIDE SEQUENCE [LARGE SCALE GENOMIC DNA]</scope>
    <source>
        <strain evidence="13">CCUG 56029</strain>
    </source>
</reference>
<dbReference type="InterPro" id="IPR016066">
    <property type="entry name" value="A-D-PHexomutase_CS"/>
</dbReference>
<dbReference type="CDD" id="cd05801">
    <property type="entry name" value="PGM_like3"/>
    <property type="match status" value="1"/>
</dbReference>
<dbReference type="InterPro" id="IPR016055">
    <property type="entry name" value="A-D-PHexomutase_a/b/a-I/II/III"/>
</dbReference>
<dbReference type="Gene3D" id="3.40.120.10">
    <property type="entry name" value="Alpha-D-Glucose-1,6-Bisphosphate, subunit A, domain 3"/>
    <property type="match status" value="3"/>
</dbReference>
<comment type="caution">
    <text evidence="12">The sequence shown here is derived from an EMBL/GenBank/DDBJ whole genome shotgun (WGS) entry which is preliminary data.</text>
</comment>
<comment type="cofactor">
    <cofactor evidence="1">
        <name>Mg(2+)</name>
        <dbReference type="ChEBI" id="CHEBI:18420"/>
    </cofactor>
</comment>
<dbReference type="InterPro" id="IPR005843">
    <property type="entry name" value="A-D-PHexomutase_C"/>
</dbReference>
<keyword evidence="13" id="KW-1185">Reference proteome</keyword>
<dbReference type="SUPFAM" id="SSF55957">
    <property type="entry name" value="Phosphoglucomutase, C-terminal domain"/>
    <property type="match status" value="1"/>
</dbReference>
<dbReference type="PROSITE" id="PS00710">
    <property type="entry name" value="PGM_PMM"/>
    <property type="match status" value="1"/>
</dbReference>
<dbReference type="Pfam" id="PF00408">
    <property type="entry name" value="PGM_PMM_IV"/>
    <property type="match status" value="1"/>
</dbReference>
<dbReference type="SUPFAM" id="SSF53738">
    <property type="entry name" value="Phosphoglucomutase, first 3 domains"/>
    <property type="match status" value="3"/>
</dbReference>
<dbReference type="InterPro" id="IPR005845">
    <property type="entry name" value="A-D-PHexomutase_a/b/a-II"/>
</dbReference>
<protein>
    <submittedName>
        <fullName evidence="12">Phosphoglucomutase (Alpha-D-glucose-1,6-bisphosphate-dependent)</fullName>
        <ecNumber evidence="12">5.4.2.2</ecNumber>
    </submittedName>
</protein>
<dbReference type="RefSeq" id="WP_380040773.1">
    <property type="nucleotide sequence ID" value="NZ_JBHSEH010000022.1"/>
</dbReference>
<keyword evidence="5 7" id="KW-0460">Magnesium</keyword>
<dbReference type="InterPro" id="IPR005846">
    <property type="entry name" value="A-D-PHexomutase_a/b/a-III"/>
</dbReference>
<name>A0ABV8XR45_9DEIO</name>
<feature type="domain" description="Alpha-D-phosphohexomutase alpha/beta/alpha" evidence="9">
    <location>
        <begin position="40"/>
        <end position="183"/>
    </location>
</feature>
<dbReference type="EMBL" id="JBHSEH010000022">
    <property type="protein sequence ID" value="MFC4427361.1"/>
    <property type="molecule type" value="Genomic_DNA"/>
</dbReference>
<proteinExistence type="inferred from homology"/>
<evidence type="ECO:0000256" key="4">
    <source>
        <dbReference type="ARBA" id="ARBA00022723"/>
    </source>
</evidence>
<keyword evidence="6 12" id="KW-0413">Isomerase</keyword>
<evidence type="ECO:0000256" key="2">
    <source>
        <dbReference type="ARBA" id="ARBA00010231"/>
    </source>
</evidence>
<gene>
    <name evidence="12" type="primary">pgm</name>
    <name evidence="12" type="ORF">ACFOZ9_14180</name>
</gene>
<dbReference type="InterPro" id="IPR036900">
    <property type="entry name" value="A-D-PHexomutase_C_sf"/>
</dbReference>
<evidence type="ECO:0000259" key="8">
    <source>
        <dbReference type="Pfam" id="PF00408"/>
    </source>
</evidence>
<organism evidence="12 13">
    <name type="scientific">Deinococcus navajonensis</name>
    <dbReference type="NCBI Taxonomy" id="309884"/>
    <lineage>
        <taxon>Bacteria</taxon>
        <taxon>Thermotogati</taxon>
        <taxon>Deinococcota</taxon>
        <taxon>Deinococci</taxon>
        <taxon>Deinococcales</taxon>
        <taxon>Deinococcaceae</taxon>
        <taxon>Deinococcus</taxon>
    </lineage>
</organism>
<dbReference type="Pfam" id="PF02879">
    <property type="entry name" value="PGM_PMM_II"/>
    <property type="match status" value="1"/>
</dbReference>
<evidence type="ECO:0000256" key="6">
    <source>
        <dbReference type="ARBA" id="ARBA00023235"/>
    </source>
</evidence>
<dbReference type="GO" id="GO:0004614">
    <property type="term" value="F:phosphoglucomutase activity"/>
    <property type="evidence" value="ECO:0007669"/>
    <property type="project" value="UniProtKB-EC"/>
</dbReference>
<evidence type="ECO:0000313" key="12">
    <source>
        <dbReference type="EMBL" id="MFC4427361.1"/>
    </source>
</evidence>
<feature type="domain" description="Alpha-D-phosphohexomutase alpha/beta/alpha" evidence="10">
    <location>
        <begin position="208"/>
        <end position="315"/>
    </location>
</feature>
<dbReference type="NCBIfam" id="TIGR01132">
    <property type="entry name" value="pgm"/>
    <property type="match status" value="1"/>
</dbReference>
<evidence type="ECO:0000256" key="7">
    <source>
        <dbReference type="RuleBase" id="RU004326"/>
    </source>
</evidence>
<dbReference type="Pfam" id="PF02878">
    <property type="entry name" value="PGM_PMM_I"/>
    <property type="match status" value="1"/>
</dbReference>
<comment type="similarity">
    <text evidence="2 7">Belongs to the phosphohexose mutase family.</text>
</comment>
<dbReference type="InterPro" id="IPR005844">
    <property type="entry name" value="A-D-PHexomutase_a/b/a-I"/>
</dbReference>
<dbReference type="Proteomes" id="UP001595998">
    <property type="component" value="Unassembled WGS sequence"/>
</dbReference>
<dbReference type="InterPro" id="IPR005852">
    <property type="entry name" value="PGM_a-D-Glc-sp"/>
</dbReference>
<feature type="domain" description="Alpha-D-phosphohexomutase C-terminal" evidence="8">
    <location>
        <begin position="488"/>
        <end position="535"/>
    </location>
</feature>
<keyword evidence="4 7" id="KW-0479">Metal-binding</keyword>
<sequence>MSLSPLAGQPAPQSLLTHIPRLVAHYYETRPDVRDPLQRVAFGTSGHRGTSLGGTFNEAHILAITQAVCEYRAGAGIDGPLFMGLDTHALSEPAWMSALEVLAANGVKVHVQPGWYTPTPLVSHAILSHNRAGQGGVADGIVITPSHNPPQDGGFKYNPPSGGPADTDVTGVIQARANAIMENELRDVQRMSLEDAMNALVPFDFIAPYVETLPEVVDLDAIRHSGLRLGIDPLGGSSLPVWQAIQARHNVNLTLVNEVVDPRFAFMSVDRDGKIRMDCSSPYAMAGLLRLKDDFDVAVGNDPDADRHGIVTADGLMNPNHYLAVMIHYLFGHRPGWRPEAGVGKTLVSSALIDRVAGGLGRRLVEVPVGFKYFVDGLLDGSLGFGGEESAGASFLRMDGRAWSTDKDGVIPGLLAAEMTARTGKTPSQRFAALSAQYGETAYDRQDAPASPEQKRILSALSPEQVQATTLAGDPITARLTRAPGNNASIGGLKVTTEHAWFAARPSGTEDVYKIYAESFKGPEHLSQVMAEARDVVSAALGS</sequence>
<evidence type="ECO:0000313" key="13">
    <source>
        <dbReference type="Proteomes" id="UP001595998"/>
    </source>
</evidence>
<dbReference type="PANTHER" id="PTHR45745">
    <property type="entry name" value="PHOSPHOMANNOMUTASE 45A"/>
    <property type="match status" value="1"/>
</dbReference>
<dbReference type="Gene3D" id="3.30.310.50">
    <property type="entry name" value="Alpha-D-phosphohexomutase, C-terminal domain"/>
    <property type="match status" value="1"/>
</dbReference>
<evidence type="ECO:0000259" key="11">
    <source>
        <dbReference type="Pfam" id="PF02880"/>
    </source>
</evidence>
<evidence type="ECO:0000256" key="5">
    <source>
        <dbReference type="ARBA" id="ARBA00022842"/>
    </source>
</evidence>
<evidence type="ECO:0000259" key="10">
    <source>
        <dbReference type="Pfam" id="PF02879"/>
    </source>
</evidence>
<dbReference type="Pfam" id="PF02880">
    <property type="entry name" value="PGM_PMM_III"/>
    <property type="match status" value="1"/>
</dbReference>